<proteinExistence type="predicted"/>
<accession>A0ABX2D7H9</accession>
<gene>
    <name evidence="1" type="ORF">E5S67_06313</name>
</gene>
<organism evidence="1 2">
    <name type="scientific">Microcoleus asticus IPMA8</name>
    <dbReference type="NCBI Taxonomy" id="2563858"/>
    <lineage>
        <taxon>Bacteria</taxon>
        <taxon>Bacillati</taxon>
        <taxon>Cyanobacteriota</taxon>
        <taxon>Cyanophyceae</taxon>
        <taxon>Oscillatoriophycideae</taxon>
        <taxon>Oscillatoriales</taxon>
        <taxon>Microcoleaceae</taxon>
        <taxon>Microcoleus</taxon>
        <taxon>Microcoleus asticus</taxon>
    </lineage>
</organism>
<sequence>MTLNGSMDSQAFAVFVEQCLVPNLGKSAVVVMDNLPAHKLAVIEPFDSSGWCHCPKFITLFSGF</sequence>
<evidence type="ECO:0000313" key="1">
    <source>
        <dbReference type="EMBL" id="NQE38528.1"/>
    </source>
</evidence>
<evidence type="ECO:0008006" key="3">
    <source>
        <dbReference type="Google" id="ProtNLM"/>
    </source>
</evidence>
<dbReference type="Proteomes" id="UP000702425">
    <property type="component" value="Unassembled WGS sequence"/>
</dbReference>
<dbReference type="EMBL" id="SRRZ01000244">
    <property type="protein sequence ID" value="NQE38528.1"/>
    <property type="molecule type" value="Genomic_DNA"/>
</dbReference>
<protein>
    <recommendedName>
        <fullName evidence="3">Tc1-like transposase DDE domain-containing protein</fullName>
    </recommendedName>
</protein>
<name>A0ABX2D7H9_9CYAN</name>
<comment type="caution">
    <text evidence="1">The sequence shown here is derived from an EMBL/GenBank/DDBJ whole genome shotgun (WGS) entry which is preliminary data.</text>
</comment>
<keyword evidence="2" id="KW-1185">Reference proteome</keyword>
<reference evidence="1 2" key="1">
    <citation type="journal article" date="2020" name="Sci. Rep.">
        <title>A novel cyanobacterial geosmin producer, revising GeoA distribution and dispersion patterns in Bacteria.</title>
        <authorList>
            <person name="Churro C."/>
            <person name="Semedo-Aguiar A.P."/>
            <person name="Silva A.D."/>
            <person name="Pereira-Leal J.B."/>
            <person name="Leite R.B."/>
        </authorList>
    </citation>
    <scope>NUCLEOTIDE SEQUENCE [LARGE SCALE GENOMIC DNA]</scope>
    <source>
        <strain evidence="1 2">IPMA8</strain>
    </source>
</reference>
<evidence type="ECO:0000313" key="2">
    <source>
        <dbReference type="Proteomes" id="UP000702425"/>
    </source>
</evidence>